<protein>
    <submittedName>
        <fullName evidence="2">Uncharacterized protein</fullName>
    </submittedName>
</protein>
<gene>
    <name evidence="2" type="ORF">F5X68DRAFT_228519</name>
</gene>
<reference evidence="2" key="1">
    <citation type="journal article" date="2021" name="Nat. Commun.">
        <title>Genetic determinants of endophytism in the Arabidopsis root mycobiome.</title>
        <authorList>
            <person name="Mesny F."/>
            <person name="Miyauchi S."/>
            <person name="Thiergart T."/>
            <person name="Pickel B."/>
            <person name="Atanasova L."/>
            <person name="Karlsson M."/>
            <person name="Huettel B."/>
            <person name="Barry K.W."/>
            <person name="Haridas S."/>
            <person name="Chen C."/>
            <person name="Bauer D."/>
            <person name="Andreopoulos W."/>
            <person name="Pangilinan J."/>
            <person name="LaButti K."/>
            <person name="Riley R."/>
            <person name="Lipzen A."/>
            <person name="Clum A."/>
            <person name="Drula E."/>
            <person name="Henrissat B."/>
            <person name="Kohler A."/>
            <person name="Grigoriev I.V."/>
            <person name="Martin F.M."/>
            <person name="Hacquard S."/>
        </authorList>
    </citation>
    <scope>NUCLEOTIDE SEQUENCE</scope>
    <source>
        <strain evidence="2">MPI-SDFR-AT-0117</strain>
    </source>
</reference>
<evidence type="ECO:0000313" key="2">
    <source>
        <dbReference type="EMBL" id="KAH6694128.1"/>
    </source>
</evidence>
<dbReference type="AlphaFoldDB" id="A0A9P8VK10"/>
<accession>A0A9P8VK10</accession>
<organism evidence="2 3">
    <name type="scientific">Plectosphaerella plurivora</name>
    <dbReference type="NCBI Taxonomy" id="936078"/>
    <lineage>
        <taxon>Eukaryota</taxon>
        <taxon>Fungi</taxon>
        <taxon>Dikarya</taxon>
        <taxon>Ascomycota</taxon>
        <taxon>Pezizomycotina</taxon>
        <taxon>Sordariomycetes</taxon>
        <taxon>Hypocreomycetidae</taxon>
        <taxon>Glomerellales</taxon>
        <taxon>Plectosphaerellaceae</taxon>
        <taxon>Plectosphaerella</taxon>
    </lineage>
</organism>
<keyword evidence="3" id="KW-1185">Reference proteome</keyword>
<comment type="caution">
    <text evidence="2">The sequence shown here is derived from an EMBL/GenBank/DDBJ whole genome shotgun (WGS) entry which is preliminary data.</text>
</comment>
<feature type="signal peptide" evidence="1">
    <location>
        <begin position="1"/>
        <end position="18"/>
    </location>
</feature>
<dbReference type="OrthoDB" id="2910287at2759"/>
<proteinExistence type="predicted"/>
<feature type="chain" id="PRO_5040257686" evidence="1">
    <location>
        <begin position="19"/>
        <end position="109"/>
    </location>
</feature>
<name>A0A9P8VK10_9PEZI</name>
<keyword evidence="1" id="KW-0732">Signal</keyword>
<sequence length="109" mass="11595">MVALNKFISLLAATGVSAGVIAERQTGTTEICTDINYVGCTTLTYTKGVCQDVPAALNDKTSSVRGPLCYYFRDHNCGTPGIPLTSMASLIYLNHPGVPDNSISSFRCD</sequence>
<dbReference type="Proteomes" id="UP000770015">
    <property type="component" value="Unassembled WGS sequence"/>
</dbReference>
<evidence type="ECO:0000313" key="3">
    <source>
        <dbReference type="Proteomes" id="UP000770015"/>
    </source>
</evidence>
<dbReference type="EMBL" id="JAGSXJ010000003">
    <property type="protein sequence ID" value="KAH6694128.1"/>
    <property type="molecule type" value="Genomic_DNA"/>
</dbReference>
<evidence type="ECO:0000256" key="1">
    <source>
        <dbReference type="SAM" id="SignalP"/>
    </source>
</evidence>